<dbReference type="Pfam" id="PF00271">
    <property type="entry name" value="Helicase_C"/>
    <property type="match status" value="1"/>
</dbReference>
<evidence type="ECO:0000256" key="1">
    <source>
        <dbReference type="ARBA" id="ARBA00012552"/>
    </source>
</evidence>
<dbReference type="InterPro" id="IPR007502">
    <property type="entry name" value="Helicase-assoc_dom"/>
</dbReference>
<dbReference type="InterPro" id="IPR011709">
    <property type="entry name" value="DEAD-box_helicase_OB_fold"/>
</dbReference>
<evidence type="ECO:0000259" key="8">
    <source>
        <dbReference type="PROSITE" id="PS51192"/>
    </source>
</evidence>
<dbReference type="EMBL" id="HBUF01202701">
    <property type="protein sequence ID" value="CAG6662444.1"/>
    <property type="molecule type" value="Transcribed_RNA"/>
</dbReference>
<dbReference type="PANTHER" id="PTHR18934">
    <property type="entry name" value="ATP-DEPENDENT RNA HELICASE"/>
    <property type="match status" value="1"/>
</dbReference>
<evidence type="ECO:0000256" key="7">
    <source>
        <dbReference type="SAM" id="MobiDB-lite"/>
    </source>
</evidence>
<protein>
    <recommendedName>
        <fullName evidence="1">RNA helicase</fullName>
        <ecNumber evidence="1">3.6.4.13</ecNumber>
    </recommendedName>
</protein>
<dbReference type="InterPro" id="IPR014001">
    <property type="entry name" value="Helicase_ATP-bd"/>
</dbReference>
<keyword evidence="4 10" id="KW-0347">Helicase</keyword>
<sequence>MSNMGVDKNGKRPSINFQLNNAKKPRIDNGASTSSSWNKNNNGYSNGNNKSQASTIAAQKSDLPVTLVKNRLVEEIKKRNTLIIIGETGSGKTTQIPQFIHEAGISGNKMIAITQPRRVAAVSIAQRVAVEMNAKLGDLVGYSVRFEDTTSSLTKLKYLTDGMLLRETMTDKSLSNYSVIILDECHERTVHTDVLFGIVKKIQSSRAHTNKPPLKILVMSATMDVDHFKSYFNDAEVLCLEGREHPVTVYHTATSQTDYVHSTLVSVFQIHQSAPPNHDVLVFLTGQEEIENMASKIRSVSKSPQCKGPELKVYTLYASLPSQKQMEVFRPTPTNSRKVILATNIAETSITVPGIKYVIDSGLVKQKTHHPGTGLDVLKVASISQAQAWQRTGRAGRESEGFCYRMYSEEDFRRMNKNTVPEIQRTNLASTVLTLLSLDINATSFDFMDKPPKESIGEAFHLLKDLGATETTEKVKLSPLGHKMCMFPLDPRFSRIILSASEFGCLDEVLSIVALLSAESVLQFPAHKLEEAQASHRKFQSNLGDHITLLKIYRVYNNISKKKEWCYENYLNSRNIEYAASVRDQLVDLCRRCNLSLSSCGQNLDIVRKCLIKGLFMNIAQLQRDKKYITIESRQLVSIHPSSSISGSLPEYILFTELLQTSRCYMKTLSVIDPAWITEIVPAYAAQHRIVSDAAS</sequence>
<dbReference type="EMBL" id="HBUF01611403">
    <property type="protein sequence ID" value="CAG6778788.1"/>
    <property type="molecule type" value="Transcribed_RNA"/>
</dbReference>
<dbReference type="EMBL" id="HBUF01611402">
    <property type="protein sequence ID" value="CAG6778786.1"/>
    <property type="molecule type" value="Transcribed_RNA"/>
</dbReference>
<dbReference type="Gene3D" id="3.40.50.300">
    <property type="entry name" value="P-loop containing nucleotide triphosphate hydrolases"/>
    <property type="match status" value="2"/>
</dbReference>
<proteinExistence type="predicted"/>
<dbReference type="InterPro" id="IPR048333">
    <property type="entry name" value="HA2_WH"/>
</dbReference>
<dbReference type="InterPro" id="IPR001650">
    <property type="entry name" value="Helicase_C-like"/>
</dbReference>
<dbReference type="GO" id="GO:0016787">
    <property type="term" value="F:hydrolase activity"/>
    <property type="evidence" value="ECO:0007669"/>
    <property type="project" value="UniProtKB-KW"/>
</dbReference>
<dbReference type="GO" id="GO:0005524">
    <property type="term" value="F:ATP binding"/>
    <property type="evidence" value="ECO:0007669"/>
    <property type="project" value="UniProtKB-KW"/>
</dbReference>
<comment type="catalytic activity">
    <reaction evidence="6">
        <text>ATP + H2O = ADP + phosphate + H(+)</text>
        <dbReference type="Rhea" id="RHEA:13065"/>
        <dbReference type="ChEBI" id="CHEBI:15377"/>
        <dbReference type="ChEBI" id="CHEBI:15378"/>
        <dbReference type="ChEBI" id="CHEBI:30616"/>
        <dbReference type="ChEBI" id="CHEBI:43474"/>
        <dbReference type="ChEBI" id="CHEBI:456216"/>
        <dbReference type="EC" id="3.6.4.13"/>
    </reaction>
</comment>
<dbReference type="EC" id="3.6.4.13" evidence="1"/>
<dbReference type="AlphaFoldDB" id="A0A8D8S5Z6"/>
<feature type="region of interest" description="Disordered" evidence="7">
    <location>
        <begin position="1"/>
        <end position="51"/>
    </location>
</feature>
<dbReference type="EMBL" id="HBUF01202700">
    <property type="protein sequence ID" value="CAG6662443.1"/>
    <property type="molecule type" value="Transcribed_RNA"/>
</dbReference>
<dbReference type="SMART" id="SM00847">
    <property type="entry name" value="HA2"/>
    <property type="match status" value="1"/>
</dbReference>
<dbReference type="GO" id="GO:0005730">
    <property type="term" value="C:nucleolus"/>
    <property type="evidence" value="ECO:0007669"/>
    <property type="project" value="TreeGrafter"/>
</dbReference>
<feature type="domain" description="Helicase ATP-binding" evidence="8">
    <location>
        <begin position="73"/>
        <end position="241"/>
    </location>
</feature>
<dbReference type="SUPFAM" id="SSF52540">
    <property type="entry name" value="P-loop containing nucleoside triphosphate hydrolases"/>
    <property type="match status" value="1"/>
</dbReference>
<keyword evidence="3" id="KW-0378">Hydrolase</keyword>
<reference evidence="10" key="1">
    <citation type="submission" date="2021-05" db="EMBL/GenBank/DDBJ databases">
        <authorList>
            <person name="Alioto T."/>
            <person name="Alioto T."/>
            <person name="Gomez Garrido J."/>
        </authorList>
    </citation>
    <scope>NUCLEOTIDE SEQUENCE</scope>
</reference>
<dbReference type="Pfam" id="PF07717">
    <property type="entry name" value="OB_NTP_bind"/>
    <property type="match status" value="1"/>
</dbReference>
<dbReference type="PANTHER" id="PTHR18934:SF118">
    <property type="entry name" value="ATP-DEPENDENT RNA HELICASE DHX33"/>
    <property type="match status" value="1"/>
</dbReference>
<dbReference type="GO" id="GO:0003724">
    <property type="term" value="F:RNA helicase activity"/>
    <property type="evidence" value="ECO:0007669"/>
    <property type="project" value="UniProtKB-EC"/>
</dbReference>
<evidence type="ECO:0000256" key="3">
    <source>
        <dbReference type="ARBA" id="ARBA00022801"/>
    </source>
</evidence>
<dbReference type="Pfam" id="PF21010">
    <property type="entry name" value="HA2_C"/>
    <property type="match status" value="1"/>
</dbReference>
<dbReference type="EMBL" id="HBUF01036512">
    <property type="protein sequence ID" value="CAG6616671.1"/>
    <property type="molecule type" value="Transcribed_RNA"/>
</dbReference>
<evidence type="ECO:0000256" key="6">
    <source>
        <dbReference type="ARBA" id="ARBA00047984"/>
    </source>
</evidence>
<accession>A0A8D8S5Z6</accession>
<keyword evidence="5" id="KW-0067">ATP-binding</keyword>
<dbReference type="SMART" id="SM00487">
    <property type="entry name" value="DEXDc"/>
    <property type="match status" value="1"/>
</dbReference>
<dbReference type="EMBL" id="HBUF01611401">
    <property type="protein sequence ID" value="CAG6778784.1"/>
    <property type="molecule type" value="Transcribed_RNA"/>
</dbReference>
<dbReference type="InterPro" id="IPR027417">
    <property type="entry name" value="P-loop_NTPase"/>
</dbReference>
<dbReference type="Pfam" id="PF00270">
    <property type="entry name" value="DEAD"/>
    <property type="match status" value="1"/>
</dbReference>
<dbReference type="EMBL" id="HBUF01341363">
    <property type="protein sequence ID" value="CAG6704003.1"/>
    <property type="molecule type" value="Transcribed_RNA"/>
</dbReference>
<evidence type="ECO:0000259" key="9">
    <source>
        <dbReference type="PROSITE" id="PS51194"/>
    </source>
</evidence>
<dbReference type="FunFam" id="3.40.50.300:FF:000750">
    <property type="entry name" value="Putative ATP-dependent RNA helicase DHX33"/>
    <property type="match status" value="1"/>
</dbReference>
<feature type="compositionally biased region" description="Low complexity" evidence="7">
    <location>
        <begin position="34"/>
        <end position="51"/>
    </location>
</feature>
<dbReference type="GO" id="GO:0045943">
    <property type="term" value="P:positive regulation of transcription by RNA polymerase I"/>
    <property type="evidence" value="ECO:0007669"/>
    <property type="project" value="TreeGrafter"/>
</dbReference>
<dbReference type="Gene3D" id="1.20.120.1080">
    <property type="match status" value="1"/>
</dbReference>
<name>A0A8D8S5Z6_9HEMI</name>
<evidence type="ECO:0000256" key="2">
    <source>
        <dbReference type="ARBA" id="ARBA00022741"/>
    </source>
</evidence>
<dbReference type="InterPro" id="IPR011545">
    <property type="entry name" value="DEAD/DEAH_box_helicase_dom"/>
</dbReference>
<dbReference type="CDD" id="cd17978">
    <property type="entry name" value="DEXHc_DHX33"/>
    <property type="match status" value="1"/>
</dbReference>
<dbReference type="Pfam" id="PF04408">
    <property type="entry name" value="WHD_HA2"/>
    <property type="match status" value="1"/>
</dbReference>
<dbReference type="EMBL" id="HBUF01341362">
    <property type="protein sequence ID" value="CAG6704002.1"/>
    <property type="molecule type" value="Transcribed_RNA"/>
</dbReference>
<dbReference type="GO" id="GO:0003725">
    <property type="term" value="F:double-stranded RNA binding"/>
    <property type="evidence" value="ECO:0007669"/>
    <property type="project" value="TreeGrafter"/>
</dbReference>
<dbReference type="PROSITE" id="PS51192">
    <property type="entry name" value="HELICASE_ATP_BIND_1"/>
    <property type="match status" value="1"/>
</dbReference>
<dbReference type="FunFam" id="3.40.50.300:FF:000145">
    <property type="entry name" value="probable ATP-dependent RNA helicase DHX40"/>
    <property type="match status" value="1"/>
</dbReference>
<evidence type="ECO:0000256" key="5">
    <source>
        <dbReference type="ARBA" id="ARBA00022840"/>
    </source>
</evidence>
<dbReference type="CDD" id="cd18791">
    <property type="entry name" value="SF2_C_RHA"/>
    <property type="match status" value="1"/>
</dbReference>
<evidence type="ECO:0000256" key="4">
    <source>
        <dbReference type="ARBA" id="ARBA00022806"/>
    </source>
</evidence>
<dbReference type="PROSITE" id="PS51194">
    <property type="entry name" value="HELICASE_CTER"/>
    <property type="match status" value="1"/>
</dbReference>
<dbReference type="SMART" id="SM00490">
    <property type="entry name" value="HELICc"/>
    <property type="match status" value="1"/>
</dbReference>
<organism evidence="10">
    <name type="scientific">Cacopsylla melanoneura</name>
    <dbReference type="NCBI Taxonomy" id="428564"/>
    <lineage>
        <taxon>Eukaryota</taxon>
        <taxon>Metazoa</taxon>
        <taxon>Ecdysozoa</taxon>
        <taxon>Arthropoda</taxon>
        <taxon>Hexapoda</taxon>
        <taxon>Insecta</taxon>
        <taxon>Pterygota</taxon>
        <taxon>Neoptera</taxon>
        <taxon>Paraneoptera</taxon>
        <taxon>Hemiptera</taxon>
        <taxon>Sternorrhyncha</taxon>
        <taxon>Psylloidea</taxon>
        <taxon>Psyllidae</taxon>
        <taxon>Psyllinae</taxon>
        <taxon>Cacopsylla</taxon>
    </lineage>
</organism>
<feature type="domain" description="Helicase C-terminal" evidence="9">
    <location>
        <begin position="263"/>
        <end position="439"/>
    </location>
</feature>
<dbReference type="EMBL" id="HBUF01202702">
    <property type="protein sequence ID" value="CAG6662445.1"/>
    <property type="molecule type" value="Transcribed_RNA"/>
</dbReference>
<evidence type="ECO:0000313" key="10">
    <source>
        <dbReference type="EMBL" id="CAG6662445.1"/>
    </source>
</evidence>
<keyword evidence="2" id="KW-0547">Nucleotide-binding</keyword>